<keyword evidence="1" id="KW-0472">Membrane</keyword>
<dbReference type="OrthoDB" id="7173378at2"/>
<feature type="transmembrane region" description="Helical" evidence="1">
    <location>
        <begin position="82"/>
        <end position="104"/>
    </location>
</feature>
<protein>
    <submittedName>
        <fullName evidence="2">Uncharacterized membrane protein YgdD, TMEM256/DUF423 family</fullName>
    </submittedName>
</protein>
<keyword evidence="3" id="KW-1185">Reference proteome</keyword>
<sequence>MTLSSSDTSAVSRPALSPWRRTLLALAALLGGAGVILGAVAAHKAGAEGLVTASSFLLFHATAIFALNAAPGRRRLLAAAQLAMLIGVILFAGTLTLHILGGIHLQPSPAPWGGTLMILGWVLAAIGIIAA</sequence>
<dbReference type="EMBL" id="FOFG01000030">
    <property type="protein sequence ID" value="SER60659.1"/>
    <property type="molecule type" value="Genomic_DNA"/>
</dbReference>
<dbReference type="Pfam" id="PF04241">
    <property type="entry name" value="DUF423"/>
    <property type="match status" value="1"/>
</dbReference>
<keyword evidence="1" id="KW-0812">Transmembrane</keyword>
<evidence type="ECO:0000313" key="2">
    <source>
        <dbReference type="EMBL" id="SER60659.1"/>
    </source>
</evidence>
<reference evidence="2 3" key="1">
    <citation type="submission" date="2016-10" db="EMBL/GenBank/DDBJ databases">
        <authorList>
            <person name="de Groot N.N."/>
        </authorList>
    </citation>
    <scope>NUCLEOTIDE SEQUENCE [LARGE SCALE GENOMIC DNA]</scope>
    <source>
        <strain evidence="2 3">A52C2</strain>
    </source>
</reference>
<keyword evidence="1" id="KW-1133">Transmembrane helix</keyword>
<dbReference type="InterPro" id="IPR006311">
    <property type="entry name" value="TAT_signal"/>
</dbReference>
<dbReference type="AlphaFoldDB" id="A0A1H9QLC6"/>
<feature type="transmembrane region" description="Helical" evidence="1">
    <location>
        <begin position="49"/>
        <end position="70"/>
    </location>
</feature>
<dbReference type="Proteomes" id="UP000199647">
    <property type="component" value="Unassembled WGS sequence"/>
</dbReference>
<dbReference type="InterPro" id="IPR006696">
    <property type="entry name" value="DUF423"/>
</dbReference>
<feature type="transmembrane region" description="Helical" evidence="1">
    <location>
        <begin position="23"/>
        <end position="43"/>
    </location>
</feature>
<gene>
    <name evidence="2" type="ORF">SAMN05216548_1305</name>
</gene>
<dbReference type="PROSITE" id="PS51318">
    <property type="entry name" value="TAT"/>
    <property type="match status" value="1"/>
</dbReference>
<accession>A0A1H9QLC6</accession>
<feature type="transmembrane region" description="Helical" evidence="1">
    <location>
        <begin position="110"/>
        <end position="130"/>
    </location>
</feature>
<evidence type="ECO:0000313" key="3">
    <source>
        <dbReference type="Proteomes" id="UP000199647"/>
    </source>
</evidence>
<proteinExistence type="predicted"/>
<dbReference type="RefSeq" id="WP_092499978.1">
    <property type="nucleotide sequence ID" value="NZ_FOFG01000030.1"/>
</dbReference>
<evidence type="ECO:0000256" key="1">
    <source>
        <dbReference type="SAM" id="Phobius"/>
    </source>
</evidence>
<name>A0A1H9QLC6_9HYPH</name>
<organism evidence="2 3">
    <name type="scientific">Faunimonas pinastri</name>
    <dbReference type="NCBI Taxonomy" id="1855383"/>
    <lineage>
        <taxon>Bacteria</taxon>
        <taxon>Pseudomonadati</taxon>
        <taxon>Pseudomonadota</taxon>
        <taxon>Alphaproteobacteria</taxon>
        <taxon>Hyphomicrobiales</taxon>
        <taxon>Afifellaceae</taxon>
        <taxon>Faunimonas</taxon>
    </lineage>
</organism>
<dbReference type="STRING" id="1855383.SAMN05216548_1305"/>